<accession>A0ABQ9R6L1</accession>
<evidence type="ECO:0008006" key="4">
    <source>
        <dbReference type="Google" id="ProtNLM"/>
    </source>
</evidence>
<dbReference type="GeneID" id="85408738"/>
<organism evidence="2 3">
    <name type="scientific">Colletotrichum tamarilloi</name>
    <dbReference type="NCBI Taxonomy" id="1209934"/>
    <lineage>
        <taxon>Eukaryota</taxon>
        <taxon>Fungi</taxon>
        <taxon>Dikarya</taxon>
        <taxon>Ascomycota</taxon>
        <taxon>Pezizomycotina</taxon>
        <taxon>Sordariomycetes</taxon>
        <taxon>Hypocreomycetidae</taxon>
        <taxon>Glomerellales</taxon>
        <taxon>Glomerellaceae</taxon>
        <taxon>Colletotrichum</taxon>
        <taxon>Colletotrichum acutatum species complex</taxon>
    </lineage>
</organism>
<gene>
    <name evidence="2" type="ORF">CTAM01_08480</name>
</gene>
<keyword evidence="1" id="KW-0812">Transmembrane</keyword>
<feature type="transmembrane region" description="Helical" evidence="1">
    <location>
        <begin position="6"/>
        <end position="24"/>
    </location>
</feature>
<keyword evidence="1" id="KW-1133">Transmembrane helix</keyword>
<keyword evidence="3" id="KW-1185">Reference proteome</keyword>
<protein>
    <recommendedName>
        <fullName evidence="4">Integral membrane protein</fullName>
    </recommendedName>
</protein>
<proteinExistence type="predicted"/>
<dbReference type="EMBL" id="MLFU01000029">
    <property type="protein sequence ID" value="KAK1496293.1"/>
    <property type="molecule type" value="Genomic_DNA"/>
</dbReference>
<keyword evidence="1" id="KW-0472">Membrane</keyword>
<reference evidence="2 3" key="1">
    <citation type="submission" date="2016-10" db="EMBL/GenBank/DDBJ databases">
        <title>The genome sequence of Colletotrichum fioriniae PJ7.</title>
        <authorList>
            <person name="Baroncelli R."/>
        </authorList>
    </citation>
    <scope>NUCLEOTIDE SEQUENCE [LARGE SCALE GENOMIC DNA]</scope>
    <source>
        <strain evidence="2 3">Tom-12</strain>
    </source>
</reference>
<dbReference type="Proteomes" id="UP001227543">
    <property type="component" value="Unassembled WGS sequence"/>
</dbReference>
<evidence type="ECO:0000313" key="3">
    <source>
        <dbReference type="Proteomes" id="UP001227543"/>
    </source>
</evidence>
<evidence type="ECO:0000256" key="1">
    <source>
        <dbReference type="SAM" id="Phobius"/>
    </source>
</evidence>
<dbReference type="RefSeq" id="XP_060381013.1">
    <property type="nucleotide sequence ID" value="XM_060524500.1"/>
</dbReference>
<sequence length="55" mass="6370">MWTLSTYYWCLIIGSLALVIRISGKWLESHQYERCLLTWKHALTGLAVYAPLLVS</sequence>
<name>A0ABQ9R6L1_9PEZI</name>
<evidence type="ECO:0000313" key="2">
    <source>
        <dbReference type="EMBL" id="KAK1496293.1"/>
    </source>
</evidence>
<comment type="caution">
    <text evidence="2">The sequence shown here is derived from an EMBL/GenBank/DDBJ whole genome shotgun (WGS) entry which is preliminary data.</text>
</comment>